<feature type="region of interest" description="Disordered" evidence="1">
    <location>
        <begin position="1"/>
        <end position="59"/>
    </location>
</feature>
<comment type="caution">
    <text evidence="3">The sequence shown here is derived from an EMBL/GenBank/DDBJ whole genome shotgun (WGS) entry which is preliminary data.</text>
</comment>
<dbReference type="EMBL" id="NRSG01000196">
    <property type="protein sequence ID" value="MBK1660629.1"/>
    <property type="molecule type" value="Genomic_DNA"/>
</dbReference>
<dbReference type="InterPro" id="IPR011051">
    <property type="entry name" value="RmlC_Cupin_sf"/>
</dbReference>
<dbReference type="Pfam" id="PF07883">
    <property type="entry name" value="Cupin_2"/>
    <property type="match status" value="1"/>
</dbReference>
<dbReference type="InterPro" id="IPR013096">
    <property type="entry name" value="Cupin_2"/>
</dbReference>
<dbReference type="Gene3D" id="2.60.120.10">
    <property type="entry name" value="Jelly Rolls"/>
    <property type="match status" value="1"/>
</dbReference>
<organism evidence="3 4">
    <name type="scientific">Paracraurococcus ruber</name>
    <dbReference type="NCBI Taxonomy" id="77675"/>
    <lineage>
        <taxon>Bacteria</taxon>
        <taxon>Pseudomonadati</taxon>
        <taxon>Pseudomonadota</taxon>
        <taxon>Alphaproteobacteria</taxon>
        <taxon>Acetobacterales</taxon>
        <taxon>Roseomonadaceae</taxon>
        <taxon>Paracraurococcus</taxon>
    </lineage>
</organism>
<evidence type="ECO:0000313" key="3">
    <source>
        <dbReference type="EMBL" id="MBK1660629.1"/>
    </source>
</evidence>
<evidence type="ECO:0000259" key="2">
    <source>
        <dbReference type="SMART" id="SM00835"/>
    </source>
</evidence>
<evidence type="ECO:0000256" key="1">
    <source>
        <dbReference type="SAM" id="MobiDB-lite"/>
    </source>
</evidence>
<feature type="domain" description="Cupin type-1" evidence="2">
    <location>
        <begin position="86"/>
        <end position="193"/>
    </location>
</feature>
<protein>
    <recommendedName>
        <fullName evidence="2">Cupin type-1 domain-containing protein</fullName>
    </recommendedName>
</protein>
<dbReference type="PANTHER" id="PTHR36440">
    <property type="entry name" value="PUTATIVE (AFU_ORTHOLOGUE AFUA_8G07350)-RELATED"/>
    <property type="match status" value="1"/>
</dbReference>
<reference evidence="3 4" key="1">
    <citation type="journal article" date="2020" name="Microorganisms">
        <title>Osmotic Adaptation and Compatible Solute Biosynthesis of Phototrophic Bacteria as Revealed from Genome Analyses.</title>
        <authorList>
            <person name="Imhoff J.F."/>
            <person name="Rahn T."/>
            <person name="Kunzel S."/>
            <person name="Keller A."/>
            <person name="Neulinger S.C."/>
        </authorList>
    </citation>
    <scope>NUCLEOTIDE SEQUENCE [LARGE SCALE GENOMIC DNA]</scope>
    <source>
        <strain evidence="3 4">DSM 15382</strain>
    </source>
</reference>
<name>A0ABS1D1D7_9PROT</name>
<accession>A0ABS1D1D7</accession>
<dbReference type="InterPro" id="IPR053146">
    <property type="entry name" value="QDO-like"/>
</dbReference>
<dbReference type="PANTHER" id="PTHR36440:SF1">
    <property type="entry name" value="PUTATIVE (AFU_ORTHOLOGUE AFUA_8G07350)-RELATED"/>
    <property type="match status" value="1"/>
</dbReference>
<dbReference type="SUPFAM" id="SSF51182">
    <property type="entry name" value="RmlC-like cupins"/>
    <property type="match status" value="1"/>
</dbReference>
<dbReference type="InterPro" id="IPR006045">
    <property type="entry name" value="Cupin_1"/>
</dbReference>
<dbReference type="SMART" id="SM00835">
    <property type="entry name" value="Cupin_1"/>
    <property type="match status" value="1"/>
</dbReference>
<gene>
    <name evidence="3" type="ORF">CKO45_20625</name>
</gene>
<dbReference type="Proteomes" id="UP000697995">
    <property type="component" value="Unassembled WGS sequence"/>
</dbReference>
<feature type="compositionally biased region" description="Low complexity" evidence="1">
    <location>
        <begin position="45"/>
        <end position="56"/>
    </location>
</feature>
<sequence>MALRRSGLAQGCPAWPSDPARGRRDVSRPASSSPGCDPIRDRAGRSAAAPKAARGGTSMAGGSAGFVVAAHEGPVWDMQQGRPTIFKLLAEQTGGRIAVFEEVVPPGGRTALHIHHTSDEVIHIVSGEFTVRLGAASHRVTAGAWVFIPRGSVHGWRNSGSEDGRAHFIFTPADGARTFEDMRHEGRYIHEIDEDRRQMYFGRHGMELVSRDWT</sequence>
<keyword evidence="4" id="KW-1185">Reference proteome</keyword>
<proteinExistence type="predicted"/>
<evidence type="ECO:0000313" key="4">
    <source>
        <dbReference type="Proteomes" id="UP000697995"/>
    </source>
</evidence>
<dbReference type="InterPro" id="IPR014710">
    <property type="entry name" value="RmlC-like_jellyroll"/>
</dbReference>